<protein>
    <submittedName>
        <fullName evidence="2">Uncharacterized protein</fullName>
    </submittedName>
</protein>
<dbReference type="EMBL" id="QKWP01002024">
    <property type="protein sequence ID" value="RIB05222.1"/>
    <property type="molecule type" value="Genomic_DNA"/>
</dbReference>
<feature type="compositionally biased region" description="Basic and acidic residues" evidence="1">
    <location>
        <begin position="57"/>
        <end position="66"/>
    </location>
</feature>
<feature type="compositionally biased region" description="Acidic residues" evidence="1">
    <location>
        <begin position="32"/>
        <end position="49"/>
    </location>
</feature>
<organism evidence="2 3">
    <name type="scientific">Gigaspora rosea</name>
    <dbReference type="NCBI Taxonomy" id="44941"/>
    <lineage>
        <taxon>Eukaryota</taxon>
        <taxon>Fungi</taxon>
        <taxon>Fungi incertae sedis</taxon>
        <taxon>Mucoromycota</taxon>
        <taxon>Glomeromycotina</taxon>
        <taxon>Glomeromycetes</taxon>
        <taxon>Diversisporales</taxon>
        <taxon>Gigasporaceae</taxon>
        <taxon>Gigaspora</taxon>
    </lineage>
</organism>
<gene>
    <name evidence="2" type="ORF">C2G38_616959</name>
</gene>
<evidence type="ECO:0000313" key="3">
    <source>
        <dbReference type="Proteomes" id="UP000266673"/>
    </source>
</evidence>
<accession>A0A397U4Q8</accession>
<proteinExistence type="predicted"/>
<dbReference type="Proteomes" id="UP000266673">
    <property type="component" value="Unassembled WGS sequence"/>
</dbReference>
<feature type="region of interest" description="Disordered" evidence="1">
    <location>
        <begin position="26"/>
        <end position="66"/>
    </location>
</feature>
<reference evidence="2 3" key="1">
    <citation type="submission" date="2018-06" db="EMBL/GenBank/DDBJ databases">
        <title>Comparative genomics reveals the genomic features of Rhizophagus irregularis, R. cerebriforme, R. diaphanum and Gigaspora rosea, and their symbiotic lifestyle signature.</title>
        <authorList>
            <person name="Morin E."/>
            <person name="San Clemente H."/>
            <person name="Chen E.C.H."/>
            <person name="De La Providencia I."/>
            <person name="Hainaut M."/>
            <person name="Kuo A."/>
            <person name="Kohler A."/>
            <person name="Murat C."/>
            <person name="Tang N."/>
            <person name="Roy S."/>
            <person name="Loubradou J."/>
            <person name="Henrissat B."/>
            <person name="Grigoriev I.V."/>
            <person name="Corradi N."/>
            <person name="Roux C."/>
            <person name="Martin F.M."/>
        </authorList>
    </citation>
    <scope>NUCLEOTIDE SEQUENCE [LARGE SCALE GENOMIC DNA]</scope>
    <source>
        <strain evidence="2 3">DAOM 194757</strain>
    </source>
</reference>
<sequence length="107" mass="12099">MYSRSTKNSACEDTCSFQHTDVEEASVKEANVEEVDVATDEFDRDDESEALSSENSGGKKRDRDGDALYHSTSKWRLIDPEFVSAEEALSSFHPSLSFHQVLRYQSQ</sequence>
<evidence type="ECO:0000313" key="2">
    <source>
        <dbReference type="EMBL" id="RIB05222.1"/>
    </source>
</evidence>
<name>A0A397U4Q8_9GLOM</name>
<evidence type="ECO:0000256" key="1">
    <source>
        <dbReference type="SAM" id="MobiDB-lite"/>
    </source>
</evidence>
<dbReference type="AlphaFoldDB" id="A0A397U4Q8"/>
<dbReference type="OrthoDB" id="10570529at2759"/>
<comment type="caution">
    <text evidence="2">The sequence shown here is derived from an EMBL/GenBank/DDBJ whole genome shotgun (WGS) entry which is preliminary data.</text>
</comment>
<keyword evidence="3" id="KW-1185">Reference proteome</keyword>